<keyword evidence="1" id="KW-0812">Transmembrane</keyword>
<dbReference type="EMBL" id="JASCTH010000005">
    <property type="protein sequence ID" value="MDI6098821.1"/>
    <property type="molecule type" value="Genomic_DNA"/>
</dbReference>
<feature type="transmembrane region" description="Helical" evidence="1">
    <location>
        <begin position="103"/>
        <end position="127"/>
    </location>
</feature>
<keyword evidence="3" id="KW-1185">Reference proteome</keyword>
<organism evidence="2 3">
    <name type="scientific">Actinoplanes sandaracinus</name>
    <dbReference type="NCBI Taxonomy" id="3045177"/>
    <lineage>
        <taxon>Bacteria</taxon>
        <taxon>Bacillati</taxon>
        <taxon>Actinomycetota</taxon>
        <taxon>Actinomycetes</taxon>
        <taxon>Micromonosporales</taxon>
        <taxon>Micromonosporaceae</taxon>
        <taxon>Actinoplanes</taxon>
    </lineage>
</organism>
<evidence type="ECO:0008006" key="4">
    <source>
        <dbReference type="Google" id="ProtNLM"/>
    </source>
</evidence>
<protein>
    <recommendedName>
        <fullName evidence="4">Integral membrane protein</fullName>
    </recommendedName>
</protein>
<feature type="transmembrane region" description="Helical" evidence="1">
    <location>
        <begin position="48"/>
        <end position="67"/>
    </location>
</feature>
<dbReference type="RefSeq" id="WP_282758692.1">
    <property type="nucleotide sequence ID" value="NZ_JASCTH010000005.1"/>
</dbReference>
<feature type="transmembrane region" description="Helical" evidence="1">
    <location>
        <begin position="7"/>
        <end position="28"/>
    </location>
</feature>
<evidence type="ECO:0000256" key="1">
    <source>
        <dbReference type="SAM" id="Phobius"/>
    </source>
</evidence>
<sequence>MPAKRGALFQVCGAMAVAVLSAVAWFAWLGWDDEYQTDPATGVASGPYQVWQIAGCGVSLLILLVGAELAGVRALPASAALTLGFTGAWTIDAARSDETGLFGVGAVMLLAGLCVGSALVSGAVIGLRDRRGARRS</sequence>
<accession>A0ABT6WGG9</accession>
<proteinExistence type="predicted"/>
<comment type="caution">
    <text evidence="2">The sequence shown here is derived from an EMBL/GenBank/DDBJ whole genome shotgun (WGS) entry which is preliminary data.</text>
</comment>
<evidence type="ECO:0000313" key="3">
    <source>
        <dbReference type="Proteomes" id="UP001241758"/>
    </source>
</evidence>
<reference evidence="2 3" key="1">
    <citation type="submission" date="2023-05" db="EMBL/GenBank/DDBJ databases">
        <title>Actinoplanes sp. NEAU-A12 genome sequencing.</title>
        <authorList>
            <person name="Wang Z.-S."/>
        </authorList>
    </citation>
    <scope>NUCLEOTIDE SEQUENCE [LARGE SCALE GENOMIC DNA]</scope>
    <source>
        <strain evidence="2 3">NEAU-A12</strain>
    </source>
</reference>
<feature type="transmembrane region" description="Helical" evidence="1">
    <location>
        <begin position="74"/>
        <end position="91"/>
    </location>
</feature>
<dbReference type="Proteomes" id="UP001241758">
    <property type="component" value="Unassembled WGS sequence"/>
</dbReference>
<gene>
    <name evidence="2" type="ORF">QLQ12_09440</name>
</gene>
<evidence type="ECO:0000313" key="2">
    <source>
        <dbReference type="EMBL" id="MDI6098821.1"/>
    </source>
</evidence>
<keyword evidence="1" id="KW-1133">Transmembrane helix</keyword>
<keyword evidence="1" id="KW-0472">Membrane</keyword>
<name>A0ABT6WGG9_9ACTN</name>